<dbReference type="Proteomes" id="UP000242310">
    <property type="component" value="Unassembled WGS sequence"/>
</dbReference>
<protein>
    <submittedName>
        <fullName evidence="2">Uncharacterized protein</fullName>
    </submittedName>
</protein>
<evidence type="ECO:0000313" key="2">
    <source>
        <dbReference type="EMBL" id="PSL44572.1"/>
    </source>
</evidence>
<reference evidence="2 3" key="1">
    <citation type="submission" date="2018-03" db="EMBL/GenBank/DDBJ databases">
        <title>Genomic Encyclopedia of Type Strains, Phase III (KMG-III): the genomes of soil and plant-associated and newly described type strains.</title>
        <authorList>
            <person name="Whitman W."/>
        </authorList>
    </citation>
    <scope>NUCLEOTIDE SEQUENCE [LARGE SCALE GENOMIC DNA]</scope>
    <source>
        <strain evidence="2 3">CGMCC 1.07653</strain>
    </source>
</reference>
<feature type="compositionally biased region" description="Basic and acidic residues" evidence="1">
    <location>
        <begin position="7"/>
        <end position="22"/>
    </location>
</feature>
<sequence length="43" mass="4941">MAHTPKRKNEETEGVNETKELLNEAYGLSNPKAEKISKKKKNR</sequence>
<dbReference type="AlphaFoldDB" id="A0A2P8HEC5"/>
<dbReference type="RefSeq" id="WP_282432540.1">
    <property type="nucleotide sequence ID" value="NZ_PYAV01000008.1"/>
</dbReference>
<comment type="caution">
    <text evidence="2">The sequence shown here is derived from an EMBL/GenBank/DDBJ whole genome shotgun (WGS) entry which is preliminary data.</text>
</comment>
<dbReference type="EMBL" id="PYAV01000008">
    <property type="protein sequence ID" value="PSL44572.1"/>
    <property type="molecule type" value="Genomic_DNA"/>
</dbReference>
<keyword evidence="3" id="KW-1185">Reference proteome</keyword>
<name>A0A2P8HEC5_9BACI</name>
<organism evidence="2 3">
    <name type="scientific">Salsuginibacillus halophilus</name>
    <dbReference type="NCBI Taxonomy" id="517424"/>
    <lineage>
        <taxon>Bacteria</taxon>
        <taxon>Bacillati</taxon>
        <taxon>Bacillota</taxon>
        <taxon>Bacilli</taxon>
        <taxon>Bacillales</taxon>
        <taxon>Bacillaceae</taxon>
        <taxon>Salsuginibacillus</taxon>
    </lineage>
</organism>
<feature type="region of interest" description="Disordered" evidence="1">
    <location>
        <begin position="1"/>
        <end position="43"/>
    </location>
</feature>
<evidence type="ECO:0000313" key="3">
    <source>
        <dbReference type="Proteomes" id="UP000242310"/>
    </source>
</evidence>
<proteinExistence type="predicted"/>
<gene>
    <name evidence="2" type="ORF">B0H94_108185</name>
</gene>
<accession>A0A2P8HEC5</accession>
<evidence type="ECO:0000256" key="1">
    <source>
        <dbReference type="SAM" id="MobiDB-lite"/>
    </source>
</evidence>